<dbReference type="SUPFAM" id="SSF53335">
    <property type="entry name" value="S-adenosyl-L-methionine-dependent methyltransferases"/>
    <property type="match status" value="1"/>
</dbReference>
<dbReference type="InterPro" id="IPR013216">
    <property type="entry name" value="Methyltransf_11"/>
</dbReference>
<dbReference type="AlphaFoldDB" id="E0Y053"/>
<dbReference type="GO" id="GO:0008757">
    <property type="term" value="F:S-adenosylmethionine-dependent methyltransferase activity"/>
    <property type="evidence" value="ECO:0007669"/>
    <property type="project" value="InterPro"/>
</dbReference>
<organism evidence="2">
    <name type="scientific">uncultured gamma proteobacterium EB000_65A11</name>
    <dbReference type="NCBI Taxonomy" id="710972"/>
    <lineage>
        <taxon>Bacteria</taxon>
        <taxon>Pseudomonadati</taxon>
        <taxon>Pseudomonadota</taxon>
        <taxon>Gammaproteobacteria</taxon>
        <taxon>environmental samples</taxon>
    </lineage>
</organism>
<feature type="domain" description="Methyltransferase type 11" evidence="1">
    <location>
        <begin position="52"/>
        <end position="140"/>
    </location>
</feature>
<proteinExistence type="predicted"/>
<sequence length="313" mass="34751">MTQQDKNWSEYWQNEGAEGEVFVNKQGDKHPFLAQYWQQLFREQTLDARVIDIAAGAGSIFSHLPTTHQFDLHAADISGPALAILKQRIPATTVHVCPATELPLPDSSFDFVVSQFGVEYAGIDAFIEAARLVKPGGQLSLLCHYQDGYIDSKNQKMLEAAKIARHSNFISDALALVTSAFNISASSSTAPPPAEAIKEQKNFTASQRTIEQAIKHCPEGAHAHLYFGFKQLYERRSAYDLADITNWLEEMSADIDRNIMRLTEMCNAASSQSDIEKITQALSERNFIGITQAPVILPEHKLPVAWAITAFKV</sequence>
<dbReference type="InterPro" id="IPR050508">
    <property type="entry name" value="Methyltransf_Superfamily"/>
</dbReference>
<dbReference type="EMBL" id="GU474936">
    <property type="protein sequence ID" value="ADI20044.1"/>
    <property type="molecule type" value="Genomic_DNA"/>
</dbReference>
<evidence type="ECO:0000259" key="1">
    <source>
        <dbReference type="Pfam" id="PF08241"/>
    </source>
</evidence>
<evidence type="ECO:0000313" key="2">
    <source>
        <dbReference type="EMBL" id="ADI20044.1"/>
    </source>
</evidence>
<dbReference type="Pfam" id="PF08241">
    <property type="entry name" value="Methyltransf_11"/>
    <property type="match status" value="1"/>
</dbReference>
<dbReference type="Gene3D" id="3.40.50.150">
    <property type="entry name" value="Vaccinia Virus protein VP39"/>
    <property type="match status" value="1"/>
</dbReference>
<dbReference type="CDD" id="cd02440">
    <property type="entry name" value="AdoMet_MTases"/>
    <property type="match status" value="1"/>
</dbReference>
<dbReference type="PANTHER" id="PTHR42912">
    <property type="entry name" value="METHYLTRANSFERASE"/>
    <property type="match status" value="1"/>
</dbReference>
<reference evidence="2" key="1">
    <citation type="journal article" date="2011" name="Environ. Microbiol.">
        <title>Time-series analyses of Monterey Bay coastal microbial picoplankton using a 'genome proxy' microarray.</title>
        <authorList>
            <person name="Rich V.I."/>
            <person name="Pham V.D."/>
            <person name="Eppley J."/>
            <person name="Shi Y."/>
            <person name="DeLong E.F."/>
        </authorList>
    </citation>
    <scope>NUCLEOTIDE SEQUENCE</scope>
</reference>
<accession>E0Y053</accession>
<dbReference type="InterPro" id="IPR029063">
    <property type="entry name" value="SAM-dependent_MTases_sf"/>
</dbReference>
<name>E0Y053_9GAMM</name>
<protein>
    <recommendedName>
        <fullName evidence="1">Methyltransferase type 11 domain-containing protein</fullName>
    </recommendedName>
</protein>